<dbReference type="CDD" id="cd12291">
    <property type="entry name" value="RRM1_La"/>
    <property type="match status" value="1"/>
</dbReference>
<proteinExistence type="predicted"/>
<feature type="compositionally biased region" description="Basic and acidic residues" evidence="5">
    <location>
        <begin position="298"/>
        <end position="324"/>
    </location>
</feature>
<evidence type="ECO:0000256" key="3">
    <source>
        <dbReference type="ARBA" id="ARBA00023242"/>
    </source>
</evidence>
<dbReference type="InterPro" id="IPR036390">
    <property type="entry name" value="WH_DNA-bd_sf"/>
</dbReference>
<organism evidence="8 9">
    <name type="scientific">Neoarthrinium moseri</name>
    <dbReference type="NCBI Taxonomy" id="1658444"/>
    <lineage>
        <taxon>Eukaryota</taxon>
        <taxon>Fungi</taxon>
        <taxon>Dikarya</taxon>
        <taxon>Ascomycota</taxon>
        <taxon>Pezizomycotina</taxon>
        <taxon>Sordariomycetes</taxon>
        <taxon>Xylariomycetidae</taxon>
        <taxon>Amphisphaeriales</taxon>
        <taxon>Apiosporaceae</taxon>
        <taxon>Neoarthrinium</taxon>
    </lineage>
</organism>
<feature type="compositionally biased region" description="Basic residues" evidence="5">
    <location>
        <begin position="69"/>
        <end position="78"/>
    </location>
</feature>
<keyword evidence="2 4" id="KW-0694">RNA-binding</keyword>
<dbReference type="InterPro" id="IPR006630">
    <property type="entry name" value="La_HTH"/>
</dbReference>
<dbReference type="Proteomes" id="UP000829685">
    <property type="component" value="Unassembled WGS sequence"/>
</dbReference>
<feature type="compositionally biased region" description="Basic and acidic residues" evidence="5">
    <location>
        <begin position="396"/>
        <end position="410"/>
    </location>
</feature>
<dbReference type="GO" id="GO:0003729">
    <property type="term" value="F:mRNA binding"/>
    <property type="evidence" value="ECO:0007669"/>
    <property type="project" value="TreeGrafter"/>
</dbReference>
<keyword evidence="9" id="KW-1185">Reference proteome</keyword>
<accession>A0A9P9WY99</accession>
<feature type="domain" description="RRM" evidence="6">
    <location>
        <begin position="190"/>
        <end position="269"/>
    </location>
</feature>
<dbReference type="PROSITE" id="PS50961">
    <property type="entry name" value="HTH_LA"/>
    <property type="match status" value="1"/>
</dbReference>
<feature type="region of interest" description="Disordered" evidence="5">
    <location>
        <begin position="1"/>
        <end position="98"/>
    </location>
</feature>
<dbReference type="Pfam" id="PF00076">
    <property type="entry name" value="RRM_1"/>
    <property type="match status" value="1"/>
</dbReference>
<dbReference type="PRINTS" id="PR00302">
    <property type="entry name" value="LUPUSLA"/>
</dbReference>
<evidence type="ECO:0000313" key="8">
    <source>
        <dbReference type="EMBL" id="KAI1881215.1"/>
    </source>
</evidence>
<dbReference type="InterPro" id="IPR035979">
    <property type="entry name" value="RBD_domain_sf"/>
</dbReference>
<keyword evidence="3" id="KW-0539">Nucleus</keyword>
<gene>
    <name evidence="8" type="ORF">JX265_000041</name>
</gene>
<evidence type="ECO:0000313" key="9">
    <source>
        <dbReference type="Proteomes" id="UP000829685"/>
    </source>
</evidence>
<feature type="domain" description="HTH La-type RNA-binding" evidence="7">
    <location>
        <begin position="91"/>
        <end position="184"/>
    </location>
</feature>
<evidence type="ECO:0000256" key="2">
    <source>
        <dbReference type="ARBA" id="ARBA00022884"/>
    </source>
</evidence>
<dbReference type="GO" id="GO:0005634">
    <property type="term" value="C:nucleus"/>
    <property type="evidence" value="ECO:0007669"/>
    <property type="project" value="UniProtKB-SubCell"/>
</dbReference>
<sequence>MSEQETKVPEVAAAVDAQPTEAKAEPAEQKDTAMAETEKTTDAKDVETNDTKDDKKSFSVNNPPPNMLKVRRPSPNRGGRKDKSNKFDPSVLGETDDPVQIRGQVEFYLSDANLPTDKFLSELTGLTENKPVPLSTICSFKRMRRFQPYSAVVAALKDSNLLVVEGEEGSETVKRKNAFVPVKPSKIEERSIYAKGFGEEVASTQFDLEAFFAQYGSFNSVRLRRGDDGGFKGSVFVEWVDKETADKFMAVDPKPKWKDHDLLILWKADYTKEKNEAIKRGEIQPSASRRGNHRGRGGRRDVDSDNWKERRDRDQKNGHRDSRGRGRGRGRGGRGRGGGRDRDDRRSRRDQEDQPKAQGGEGDGKPKIHVSGEGANGAASTNGKRAREDEGQDAPPAKKVDAKEPAVESA</sequence>
<feature type="compositionally biased region" description="Basic residues" evidence="5">
    <location>
        <begin position="325"/>
        <end position="334"/>
    </location>
</feature>
<reference evidence="8" key="1">
    <citation type="submission" date="2021-03" db="EMBL/GenBank/DDBJ databases">
        <title>Revisited historic fungal species revealed as producer of novel bioactive compounds through whole genome sequencing and comparative genomics.</title>
        <authorList>
            <person name="Vignolle G.A."/>
            <person name="Hochenegger N."/>
            <person name="Mach R.L."/>
            <person name="Mach-Aigner A.R."/>
            <person name="Javad Rahimi M."/>
            <person name="Salim K.A."/>
            <person name="Chan C.M."/>
            <person name="Lim L.B.L."/>
            <person name="Cai F."/>
            <person name="Druzhinina I.S."/>
            <person name="U'Ren J.M."/>
            <person name="Derntl C."/>
        </authorList>
    </citation>
    <scope>NUCLEOTIDE SEQUENCE</scope>
    <source>
        <strain evidence="8">TUCIM 5799</strain>
    </source>
</reference>
<dbReference type="CDD" id="cd08029">
    <property type="entry name" value="LA_like_fungal"/>
    <property type="match status" value="1"/>
</dbReference>
<dbReference type="Pfam" id="PF05383">
    <property type="entry name" value="La"/>
    <property type="match status" value="1"/>
</dbReference>
<dbReference type="SMART" id="SM00715">
    <property type="entry name" value="LA"/>
    <property type="match status" value="1"/>
</dbReference>
<name>A0A9P9WY99_9PEZI</name>
<dbReference type="Gene3D" id="1.10.10.10">
    <property type="entry name" value="Winged helix-like DNA-binding domain superfamily/Winged helix DNA-binding domain"/>
    <property type="match status" value="1"/>
</dbReference>
<dbReference type="InterPro" id="IPR000504">
    <property type="entry name" value="RRM_dom"/>
</dbReference>
<protein>
    <submittedName>
        <fullName evidence="8">Uncharacterized protein</fullName>
    </submittedName>
</protein>
<dbReference type="InterPro" id="IPR036388">
    <property type="entry name" value="WH-like_DNA-bd_sf"/>
</dbReference>
<feature type="compositionally biased region" description="Basic and acidic residues" evidence="5">
    <location>
        <begin position="338"/>
        <end position="355"/>
    </location>
</feature>
<comment type="subcellular location">
    <subcellularLocation>
        <location evidence="1">Nucleus</location>
    </subcellularLocation>
</comment>
<dbReference type="InterPro" id="IPR045180">
    <property type="entry name" value="La_dom_prot"/>
</dbReference>
<dbReference type="GO" id="GO:1990904">
    <property type="term" value="C:ribonucleoprotein complex"/>
    <property type="evidence" value="ECO:0007669"/>
    <property type="project" value="InterPro"/>
</dbReference>
<evidence type="ECO:0000256" key="5">
    <source>
        <dbReference type="SAM" id="MobiDB-lite"/>
    </source>
</evidence>
<evidence type="ECO:0000256" key="4">
    <source>
        <dbReference type="PROSITE-ProRule" id="PRU00332"/>
    </source>
</evidence>
<feature type="compositionally biased region" description="Basic and acidic residues" evidence="5">
    <location>
        <begin position="22"/>
        <end position="57"/>
    </location>
</feature>
<dbReference type="PROSITE" id="PS50102">
    <property type="entry name" value="RRM"/>
    <property type="match status" value="1"/>
</dbReference>
<dbReference type="Gene3D" id="3.30.70.330">
    <property type="match status" value="1"/>
</dbReference>
<dbReference type="SUPFAM" id="SSF54928">
    <property type="entry name" value="RNA-binding domain, RBD"/>
    <property type="match status" value="1"/>
</dbReference>
<evidence type="ECO:0000259" key="7">
    <source>
        <dbReference type="PROSITE" id="PS50961"/>
    </source>
</evidence>
<dbReference type="InterPro" id="IPR012677">
    <property type="entry name" value="Nucleotide-bd_a/b_plait_sf"/>
</dbReference>
<dbReference type="GO" id="GO:0006396">
    <property type="term" value="P:RNA processing"/>
    <property type="evidence" value="ECO:0007669"/>
    <property type="project" value="InterPro"/>
</dbReference>
<evidence type="ECO:0000259" key="6">
    <source>
        <dbReference type="PROSITE" id="PS50102"/>
    </source>
</evidence>
<dbReference type="SUPFAM" id="SSF46785">
    <property type="entry name" value="Winged helix' DNA-binding domain"/>
    <property type="match status" value="1"/>
</dbReference>
<dbReference type="InterPro" id="IPR002344">
    <property type="entry name" value="Lupus_La"/>
</dbReference>
<comment type="caution">
    <text evidence="8">The sequence shown here is derived from an EMBL/GenBank/DDBJ whole genome shotgun (WGS) entry which is preliminary data.</text>
</comment>
<evidence type="ECO:0000256" key="1">
    <source>
        <dbReference type="ARBA" id="ARBA00004123"/>
    </source>
</evidence>
<feature type="region of interest" description="Disordered" evidence="5">
    <location>
        <begin position="277"/>
        <end position="410"/>
    </location>
</feature>
<dbReference type="EMBL" id="JAFIMR010000001">
    <property type="protein sequence ID" value="KAI1881215.1"/>
    <property type="molecule type" value="Genomic_DNA"/>
</dbReference>
<dbReference type="PANTHER" id="PTHR22792:SF140">
    <property type="entry name" value="ACHILLES, ISOFORM A"/>
    <property type="match status" value="1"/>
</dbReference>
<dbReference type="AlphaFoldDB" id="A0A9P9WY99"/>
<dbReference type="PANTHER" id="PTHR22792">
    <property type="entry name" value="LUPUS LA PROTEIN-RELATED"/>
    <property type="match status" value="1"/>
</dbReference>